<organism evidence="2">
    <name type="scientific">marine sediment metagenome</name>
    <dbReference type="NCBI Taxonomy" id="412755"/>
    <lineage>
        <taxon>unclassified sequences</taxon>
        <taxon>metagenomes</taxon>
        <taxon>ecological metagenomes</taxon>
    </lineage>
</organism>
<sequence>MIFTIKKLTKGNAGIILFVGCVQWLMMILILESYQPNYISSLHYVSSLGVGTTSIIYNISILLFGLSVVICSTVLYFSHEMKLFTLFLFLSGVFVIGVGLFPENARPIHGYVTPLAFIFGTATAIISYKALNPPFSYISIIMGSIVLVVLILFFPYFGLPAESTISFLGLEKGTMERMVIYPLMFWMISLGIYLIANDRP</sequence>
<keyword evidence="1" id="KW-0472">Membrane</keyword>
<reference evidence="2" key="1">
    <citation type="journal article" date="2015" name="Nature">
        <title>Complex archaea that bridge the gap between prokaryotes and eukaryotes.</title>
        <authorList>
            <person name="Spang A."/>
            <person name="Saw J.H."/>
            <person name="Jorgensen S.L."/>
            <person name="Zaremba-Niedzwiedzka K."/>
            <person name="Martijn J."/>
            <person name="Lind A.E."/>
            <person name="van Eijk R."/>
            <person name="Schleper C."/>
            <person name="Guy L."/>
            <person name="Ettema T.J."/>
        </authorList>
    </citation>
    <scope>NUCLEOTIDE SEQUENCE</scope>
</reference>
<keyword evidence="1" id="KW-1133">Transmembrane helix</keyword>
<feature type="transmembrane region" description="Helical" evidence="1">
    <location>
        <begin position="108"/>
        <end position="128"/>
    </location>
</feature>
<evidence type="ECO:0008006" key="3">
    <source>
        <dbReference type="Google" id="ProtNLM"/>
    </source>
</evidence>
<feature type="transmembrane region" description="Helical" evidence="1">
    <location>
        <begin position="83"/>
        <end position="102"/>
    </location>
</feature>
<feature type="transmembrane region" description="Helical" evidence="1">
    <location>
        <begin position="178"/>
        <end position="196"/>
    </location>
</feature>
<name>A0A0F9ETH3_9ZZZZ</name>
<feature type="transmembrane region" description="Helical" evidence="1">
    <location>
        <begin position="135"/>
        <end position="158"/>
    </location>
</feature>
<feature type="transmembrane region" description="Helical" evidence="1">
    <location>
        <begin position="55"/>
        <end position="76"/>
    </location>
</feature>
<evidence type="ECO:0000256" key="1">
    <source>
        <dbReference type="SAM" id="Phobius"/>
    </source>
</evidence>
<dbReference type="Pfam" id="PF06197">
    <property type="entry name" value="DUF998"/>
    <property type="match status" value="1"/>
</dbReference>
<feature type="transmembrane region" description="Helical" evidence="1">
    <location>
        <begin position="12"/>
        <end position="35"/>
    </location>
</feature>
<proteinExistence type="predicted"/>
<protein>
    <recommendedName>
        <fullName evidence="3">DUF998 domain-containing protein</fullName>
    </recommendedName>
</protein>
<evidence type="ECO:0000313" key="2">
    <source>
        <dbReference type="EMBL" id="KKL69591.1"/>
    </source>
</evidence>
<accession>A0A0F9ETH3</accession>
<gene>
    <name evidence="2" type="ORF">LCGC14_2113400</name>
</gene>
<dbReference type="AlphaFoldDB" id="A0A0F9ETH3"/>
<dbReference type="InterPro" id="IPR009339">
    <property type="entry name" value="DUF998"/>
</dbReference>
<keyword evidence="1" id="KW-0812">Transmembrane</keyword>
<comment type="caution">
    <text evidence="2">The sequence shown here is derived from an EMBL/GenBank/DDBJ whole genome shotgun (WGS) entry which is preliminary data.</text>
</comment>
<dbReference type="PROSITE" id="PS51257">
    <property type="entry name" value="PROKAR_LIPOPROTEIN"/>
    <property type="match status" value="1"/>
</dbReference>
<dbReference type="EMBL" id="LAZR01026163">
    <property type="protein sequence ID" value="KKL69591.1"/>
    <property type="molecule type" value="Genomic_DNA"/>
</dbReference>